<keyword evidence="10 11" id="KW-0961">Cell wall biogenesis/degradation</keyword>
<keyword evidence="8 11" id="KW-0573">Peptidoglycan synthesis</keyword>
<dbReference type="Pfam" id="PF08245">
    <property type="entry name" value="Mur_ligase_M"/>
    <property type="match status" value="1"/>
</dbReference>
<comment type="subcellular location">
    <subcellularLocation>
        <location evidence="11 12">Cytoplasm</location>
    </subcellularLocation>
</comment>
<evidence type="ECO:0000313" key="17">
    <source>
        <dbReference type="Proteomes" id="UP000034793"/>
    </source>
</evidence>
<comment type="function">
    <text evidence="11">Catalyzes the addition of an amino acid to the nucleotide precursor UDP-N-acetylmuramoyl-L-alanyl-D-glutamate (UMAG) in the biosynthesis of bacterial cell-wall peptidoglycan.</text>
</comment>
<evidence type="ECO:0000256" key="5">
    <source>
        <dbReference type="ARBA" id="ARBA00022741"/>
    </source>
</evidence>
<feature type="binding site" evidence="11">
    <location>
        <position position="34"/>
    </location>
    <ligand>
        <name>UDP-N-acetyl-alpha-D-muramoyl-L-alanyl-D-glutamate</name>
        <dbReference type="ChEBI" id="CHEBI:83900"/>
    </ligand>
</feature>
<name>A0A0G0PJC0_9BACT</name>
<comment type="caution">
    <text evidence="11">Lacks conserved residue(s) required for the propagation of feature annotation.</text>
</comment>
<feature type="modified residue" description="N6-carboxylysine" evidence="11">
    <location>
        <position position="224"/>
    </location>
</feature>
<dbReference type="GO" id="GO:0009252">
    <property type="term" value="P:peptidoglycan biosynthetic process"/>
    <property type="evidence" value="ECO:0007669"/>
    <property type="project" value="UniProtKB-UniRule"/>
</dbReference>
<keyword evidence="5 11" id="KW-0547">Nucleotide-binding</keyword>
<feature type="binding site" evidence="11">
    <location>
        <position position="192"/>
    </location>
    <ligand>
        <name>UDP-N-acetyl-alpha-D-muramoyl-L-alanyl-D-glutamate</name>
        <dbReference type="ChEBI" id="CHEBI:83900"/>
    </ligand>
</feature>
<dbReference type="InterPro" id="IPR004101">
    <property type="entry name" value="Mur_ligase_C"/>
</dbReference>
<evidence type="ECO:0000256" key="3">
    <source>
        <dbReference type="ARBA" id="ARBA00022598"/>
    </source>
</evidence>
<keyword evidence="2 11" id="KW-0963">Cytoplasm</keyword>
<evidence type="ECO:0000256" key="7">
    <source>
        <dbReference type="ARBA" id="ARBA00022960"/>
    </source>
</evidence>
<keyword evidence="3 11" id="KW-0436">Ligase</keyword>
<comment type="pathway">
    <text evidence="11 12">Cell wall biogenesis; peptidoglycan biosynthesis.</text>
</comment>
<evidence type="ECO:0000256" key="6">
    <source>
        <dbReference type="ARBA" id="ARBA00022840"/>
    </source>
</evidence>
<dbReference type="NCBIfam" id="TIGR01085">
    <property type="entry name" value="murE"/>
    <property type="match status" value="1"/>
</dbReference>
<comment type="PTM">
    <text evidence="11">Carboxylation is probably crucial for Mg(2+) binding and, consequently, for the gamma-phosphate positioning of ATP.</text>
</comment>
<evidence type="ECO:0000256" key="8">
    <source>
        <dbReference type="ARBA" id="ARBA00022984"/>
    </source>
</evidence>
<dbReference type="InterPro" id="IPR000713">
    <property type="entry name" value="Mur_ligase_N"/>
</dbReference>
<protein>
    <recommendedName>
        <fullName evidence="11">UDP-N-acetylmuramyl-tripeptide synthetase</fullName>
        <ecNumber evidence="11">6.3.2.-</ecNumber>
    </recommendedName>
    <alternativeName>
        <fullName evidence="11">UDP-MurNAc-tripeptide synthetase</fullName>
    </alternativeName>
</protein>
<dbReference type="SUPFAM" id="SSF63418">
    <property type="entry name" value="MurE/MurF N-terminal domain"/>
    <property type="match status" value="1"/>
</dbReference>
<dbReference type="UniPathway" id="UPA00219"/>
<dbReference type="EC" id="6.3.2.-" evidence="11"/>
<feature type="binding site" evidence="11">
    <location>
        <position position="190"/>
    </location>
    <ligand>
        <name>UDP-N-acetyl-alpha-D-muramoyl-L-alanyl-D-glutamate</name>
        <dbReference type="ChEBI" id="CHEBI:83900"/>
    </ligand>
</feature>
<dbReference type="AlphaFoldDB" id="A0A0G0PJC0"/>
<dbReference type="PANTHER" id="PTHR23135:SF4">
    <property type="entry name" value="UDP-N-ACETYLMURAMOYL-L-ALANYL-D-GLUTAMATE--2,6-DIAMINOPIMELATE LIGASE MURE HOMOLOG, CHLOROPLASTIC"/>
    <property type="match status" value="1"/>
</dbReference>
<evidence type="ECO:0000313" key="16">
    <source>
        <dbReference type="EMBL" id="KKR28023.1"/>
    </source>
</evidence>
<dbReference type="Pfam" id="PF01225">
    <property type="entry name" value="Mur_ligase"/>
    <property type="match status" value="1"/>
</dbReference>
<dbReference type="HAMAP" id="MF_00208">
    <property type="entry name" value="MurE"/>
    <property type="match status" value="1"/>
</dbReference>
<dbReference type="Pfam" id="PF02875">
    <property type="entry name" value="Mur_ligase_C"/>
    <property type="match status" value="1"/>
</dbReference>
<dbReference type="NCBIfam" id="NF001126">
    <property type="entry name" value="PRK00139.1-4"/>
    <property type="match status" value="1"/>
</dbReference>
<dbReference type="EMBL" id="LBXL01000059">
    <property type="protein sequence ID" value="KKR28023.1"/>
    <property type="molecule type" value="Genomic_DNA"/>
</dbReference>
<dbReference type="InterPro" id="IPR035911">
    <property type="entry name" value="MurE/MurF_N"/>
</dbReference>
<evidence type="ECO:0000256" key="10">
    <source>
        <dbReference type="ARBA" id="ARBA00023316"/>
    </source>
</evidence>
<dbReference type="InterPro" id="IPR013221">
    <property type="entry name" value="Mur_ligase_cen"/>
</dbReference>
<reference evidence="16 17" key="1">
    <citation type="journal article" date="2015" name="Nature">
        <title>rRNA introns, odd ribosomes, and small enigmatic genomes across a large radiation of phyla.</title>
        <authorList>
            <person name="Brown C.T."/>
            <person name="Hug L.A."/>
            <person name="Thomas B.C."/>
            <person name="Sharon I."/>
            <person name="Castelle C.J."/>
            <person name="Singh A."/>
            <person name="Wilkins M.J."/>
            <person name="Williams K.H."/>
            <person name="Banfield J.F."/>
        </authorList>
    </citation>
    <scope>NUCLEOTIDE SEQUENCE [LARGE SCALE GENOMIC DNA]</scope>
</reference>
<organism evidence="16 17">
    <name type="scientific">Candidatus Woesebacteria bacterium GW2011_GWA1_39_8</name>
    <dbReference type="NCBI Taxonomy" id="1618552"/>
    <lineage>
        <taxon>Bacteria</taxon>
        <taxon>Candidatus Woeseibacteriota</taxon>
    </lineage>
</organism>
<accession>A0A0G0PJC0</accession>
<feature type="domain" description="Mur ligase N-terminal catalytic" evidence="13">
    <location>
        <begin position="27"/>
        <end position="99"/>
    </location>
</feature>
<comment type="cofactor">
    <cofactor evidence="11">
        <name>Mg(2+)</name>
        <dbReference type="ChEBI" id="CHEBI:18420"/>
    </cofactor>
</comment>
<dbReference type="SUPFAM" id="SSF53623">
    <property type="entry name" value="MurD-like peptide ligases, catalytic domain"/>
    <property type="match status" value="1"/>
</dbReference>
<dbReference type="GO" id="GO:0005524">
    <property type="term" value="F:ATP binding"/>
    <property type="evidence" value="ECO:0007669"/>
    <property type="project" value="UniProtKB-UniRule"/>
</dbReference>
<feature type="binding site" evidence="11">
    <location>
        <begin position="113"/>
        <end position="119"/>
    </location>
    <ligand>
        <name>ATP</name>
        <dbReference type="ChEBI" id="CHEBI:30616"/>
    </ligand>
</feature>
<sequence>MKLSKLLRSLDASKIHYKVDGRRDVLVTGISDNSTKINTGNLFVAIKGLHTDAHKLVPEALKKGAVAVVGERSLKLNGATYIKVDNSRQALSVLASSWYANPNKQLKMVGVTGTKGKTTVSYVLYHILNFTGKKVGLISSVAAKIGDKSYETGLHVTNPEPLMLQRFLKEMVDSGCEIGIVEVTSHGLEQDRVFGINFDYGILTNIAPEHLDYHKTLLNYKKAKLKLFLRSKVAILNKSDNSYNFFTTRLSPEASSVSYGIGSGNYSAENVRLGGQTAFDVVDGKTKHRIFTPLQGKYNVENIMAAIVCARLLGVNWQKITKALKYFPQIPGRLEEIPNNLGISIYIDFAHTPESLEAVLTYLRSKTKNKLIAVFGCASERDVLKRPKMGKISTKLADVSVFTAEDSRYEPTSKIIDEIASGVKRGAVKEMKLSDNFEKANRPVFTRIPERGRAIYFAVQQAANKGDTVVICGKGVETSMAYKGIEYPWLDKKAVEYALKGKILEIKR</sequence>
<evidence type="ECO:0000256" key="4">
    <source>
        <dbReference type="ARBA" id="ARBA00022618"/>
    </source>
</evidence>
<dbReference type="GO" id="GO:0051301">
    <property type="term" value="P:cell division"/>
    <property type="evidence" value="ECO:0007669"/>
    <property type="project" value="UniProtKB-KW"/>
</dbReference>
<keyword evidence="6 11" id="KW-0067">ATP-binding</keyword>
<gene>
    <name evidence="11" type="primary">murE</name>
    <name evidence="16" type="ORF">UT61_C0059G0004</name>
</gene>
<comment type="similarity">
    <text evidence="1 11">Belongs to the MurCDEF family. MurE subfamily.</text>
</comment>
<evidence type="ECO:0000256" key="9">
    <source>
        <dbReference type="ARBA" id="ARBA00023306"/>
    </source>
</evidence>
<evidence type="ECO:0000256" key="1">
    <source>
        <dbReference type="ARBA" id="ARBA00005898"/>
    </source>
</evidence>
<dbReference type="Proteomes" id="UP000034793">
    <property type="component" value="Unassembled WGS sequence"/>
</dbReference>
<dbReference type="PROSITE" id="PS01011">
    <property type="entry name" value="FOLYLPOLYGLU_SYNT_1"/>
    <property type="match status" value="1"/>
</dbReference>
<dbReference type="GO" id="GO:0071555">
    <property type="term" value="P:cell wall organization"/>
    <property type="evidence" value="ECO:0007669"/>
    <property type="project" value="UniProtKB-KW"/>
</dbReference>
<proteinExistence type="inferred from homology"/>
<dbReference type="Gene3D" id="3.40.1190.10">
    <property type="entry name" value="Mur-like, catalytic domain"/>
    <property type="match status" value="1"/>
</dbReference>
<dbReference type="GO" id="GO:0000287">
    <property type="term" value="F:magnesium ion binding"/>
    <property type="evidence" value="ECO:0007669"/>
    <property type="project" value="UniProtKB-UniRule"/>
</dbReference>
<dbReference type="GO" id="GO:0005737">
    <property type="term" value="C:cytoplasm"/>
    <property type="evidence" value="ECO:0007669"/>
    <property type="project" value="UniProtKB-SubCell"/>
</dbReference>
<comment type="caution">
    <text evidence="16">The sequence shown here is derived from an EMBL/GenBank/DDBJ whole genome shotgun (WGS) entry which is preliminary data.</text>
</comment>
<evidence type="ECO:0000256" key="11">
    <source>
        <dbReference type="HAMAP-Rule" id="MF_00208"/>
    </source>
</evidence>
<dbReference type="Gene3D" id="3.40.1390.10">
    <property type="entry name" value="MurE/MurF, N-terminal domain"/>
    <property type="match status" value="1"/>
</dbReference>
<keyword evidence="4 11" id="KW-0132">Cell division</keyword>
<keyword evidence="11" id="KW-0460">Magnesium</keyword>
<evidence type="ECO:0000259" key="13">
    <source>
        <dbReference type="Pfam" id="PF01225"/>
    </source>
</evidence>
<dbReference type="Gene3D" id="3.90.190.20">
    <property type="entry name" value="Mur ligase, C-terminal domain"/>
    <property type="match status" value="1"/>
</dbReference>
<feature type="domain" description="Mur ligase C-terminal" evidence="14">
    <location>
        <begin position="332"/>
        <end position="475"/>
    </location>
</feature>
<evidence type="ECO:0000259" key="14">
    <source>
        <dbReference type="Pfam" id="PF02875"/>
    </source>
</evidence>
<dbReference type="GO" id="GO:0004326">
    <property type="term" value="F:tetrahydrofolylpolyglutamate synthase activity"/>
    <property type="evidence" value="ECO:0007669"/>
    <property type="project" value="InterPro"/>
</dbReference>
<keyword evidence="9 11" id="KW-0131">Cell cycle</keyword>
<dbReference type="SUPFAM" id="SSF53244">
    <property type="entry name" value="MurD-like peptide ligases, peptide-binding domain"/>
    <property type="match status" value="1"/>
</dbReference>
<dbReference type="InterPro" id="IPR018109">
    <property type="entry name" value="Folylpolyglutamate_synth_CS"/>
</dbReference>
<dbReference type="InterPro" id="IPR036565">
    <property type="entry name" value="Mur-like_cat_sf"/>
</dbReference>
<evidence type="ECO:0000256" key="2">
    <source>
        <dbReference type="ARBA" id="ARBA00022490"/>
    </source>
</evidence>
<evidence type="ECO:0000256" key="12">
    <source>
        <dbReference type="RuleBase" id="RU004135"/>
    </source>
</evidence>
<dbReference type="InterPro" id="IPR036615">
    <property type="entry name" value="Mur_ligase_C_dom_sf"/>
</dbReference>
<feature type="binding site" evidence="11">
    <location>
        <position position="184"/>
    </location>
    <ligand>
        <name>UDP-N-acetyl-alpha-D-muramoyl-L-alanyl-D-glutamate</name>
        <dbReference type="ChEBI" id="CHEBI:83900"/>
    </ligand>
</feature>
<evidence type="ECO:0000259" key="15">
    <source>
        <dbReference type="Pfam" id="PF08245"/>
    </source>
</evidence>
<keyword evidence="7 11" id="KW-0133">Cell shape</keyword>
<dbReference type="InterPro" id="IPR005761">
    <property type="entry name" value="UDP-N-AcMur-Glu-dNH2Pim_ligase"/>
</dbReference>
<dbReference type="GO" id="GO:0008360">
    <property type="term" value="P:regulation of cell shape"/>
    <property type="evidence" value="ECO:0007669"/>
    <property type="project" value="UniProtKB-KW"/>
</dbReference>
<dbReference type="PANTHER" id="PTHR23135">
    <property type="entry name" value="MUR LIGASE FAMILY MEMBER"/>
    <property type="match status" value="1"/>
</dbReference>
<feature type="domain" description="Mur ligase central" evidence="15">
    <location>
        <begin position="111"/>
        <end position="310"/>
    </location>
</feature>